<gene>
    <name evidence="1" type="ORF">NVI5450_4503</name>
</gene>
<proteinExistence type="predicted"/>
<dbReference type="RefSeq" id="WP_075518541.1">
    <property type="nucleotide sequence ID" value="NZ_FPLD01000131.1"/>
</dbReference>
<name>A0A1L0AL37_9GAMM</name>
<accession>A0A1L0AL37</accession>
<evidence type="ECO:0000313" key="1">
    <source>
        <dbReference type="EMBL" id="SGZ17335.1"/>
    </source>
</evidence>
<evidence type="ECO:0000313" key="2">
    <source>
        <dbReference type="Proteomes" id="UP000183794"/>
    </source>
</evidence>
<sequence length="236" mass="27708">MFENLKNLYTNDLINTEEQNDSDYYSDHNEVINEYGEIKTNHGIDMSDVFDEDELIERLDANPTFPNFAILYADKIQGMTKQQADRYLENIKLKYLERKHVKNAVTVSNPNDHAKVGHGRPITKKGQFGELKKHPTQRNTRQFKSITQEMVNGKRMRKISNEDRVHRYSKAQTELNHSRGEYSRKWDYSNNYTIMRINDVELKLLQQSFGAGKSLTQILRMIVDIECTLQEELNDN</sequence>
<reference evidence="1 2" key="1">
    <citation type="submission" date="2016-11" db="EMBL/GenBank/DDBJ databases">
        <authorList>
            <person name="Jaros S."/>
            <person name="Januszkiewicz K."/>
            <person name="Wedrychowicz H."/>
        </authorList>
    </citation>
    <scope>NUCLEOTIDE SEQUENCE [LARGE SCALE GENOMIC DNA]</scope>
    <source>
        <strain evidence="1">NVI 5450</strain>
    </source>
</reference>
<dbReference type="EMBL" id="FPLD01000131">
    <property type="protein sequence ID" value="SGZ17335.1"/>
    <property type="molecule type" value="Genomic_DNA"/>
</dbReference>
<organism evidence="1 2">
    <name type="scientific">Moritella viscosa</name>
    <dbReference type="NCBI Taxonomy" id="80854"/>
    <lineage>
        <taxon>Bacteria</taxon>
        <taxon>Pseudomonadati</taxon>
        <taxon>Pseudomonadota</taxon>
        <taxon>Gammaproteobacteria</taxon>
        <taxon>Alteromonadales</taxon>
        <taxon>Moritellaceae</taxon>
        <taxon>Moritella</taxon>
    </lineage>
</organism>
<dbReference type="AlphaFoldDB" id="A0A1L0AL37"/>
<dbReference type="Proteomes" id="UP000183794">
    <property type="component" value="Unassembled WGS sequence"/>
</dbReference>
<protein>
    <submittedName>
        <fullName evidence="1">Oligopeptide ABC transporter, permease protein</fullName>
    </submittedName>
</protein>